<accession>A0A8H6AHU5</accession>
<dbReference type="GeneID" id="59264587"/>
<dbReference type="AlphaFoldDB" id="A0A8H6AHU5"/>
<dbReference type="EMBL" id="JABFCT010000028">
    <property type="protein sequence ID" value="KAF5867589.1"/>
    <property type="molecule type" value="Genomic_DNA"/>
</dbReference>
<proteinExistence type="predicted"/>
<keyword evidence="2" id="KW-1185">Reference proteome</keyword>
<gene>
    <name evidence="1" type="ORF">Bfra_010564ca</name>
</gene>
<dbReference type="OrthoDB" id="10434046at2759"/>
<evidence type="ECO:0000313" key="1">
    <source>
        <dbReference type="EMBL" id="KAF5867589.1"/>
    </source>
</evidence>
<protein>
    <submittedName>
        <fullName evidence="1">Uncharacterized protein</fullName>
    </submittedName>
</protein>
<organism evidence="1 2">
    <name type="scientific">Botrytis fragariae</name>
    <dbReference type="NCBI Taxonomy" id="1964551"/>
    <lineage>
        <taxon>Eukaryota</taxon>
        <taxon>Fungi</taxon>
        <taxon>Dikarya</taxon>
        <taxon>Ascomycota</taxon>
        <taxon>Pezizomycotina</taxon>
        <taxon>Leotiomycetes</taxon>
        <taxon>Helotiales</taxon>
        <taxon>Sclerotiniaceae</taxon>
        <taxon>Botrytis</taxon>
    </lineage>
</organism>
<dbReference type="RefSeq" id="XP_037186538.1">
    <property type="nucleotide sequence ID" value="XM_037340895.1"/>
</dbReference>
<dbReference type="Proteomes" id="UP000531561">
    <property type="component" value="Unassembled WGS sequence"/>
</dbReference>
<name>A0A8H6AHU5_9HELO</name>
<reference evidence="1 2" key="1">
    <citation type="journal article" date="2020" name="Phytopathology">
        <title>A high-quality genome resource of Botrytis fragariae, a new and rapidly spreading fungal pathogen causing strawberry gray mold in the U.S.A.</title>
        <authorList>
            <person name="Wu Y."/>
            <person name="Saski C.A."/>
            <person name="Schnabel G."/>
            <person name="Xiao S."/>
            <person name="Hu M."/>
        </authorList>
    </citation>
    <scope>NUCLEOTIDE SEQUENCE [LARGE SCALE GENOMIC DNA]</scope>
    <source>
        <strain evidence="1 2">BVB16</strain>
    </source>
</reference>
<sequence>MIQGSHSITNPETSQREQVTDFAVKTKGPNARLLRLELRGDEGDDLEAIPMDKRDENSSIFGEEKTLRGVANHVVYGGNINVTFHDAASLTTYQDRSLLKEGESIHMKAIWTFDWLGLEHDLNSSSNTLNSEQPRRQQTWPGRLKAAMVNNEQGWIGKIGKDDPIPDGVQFTRALKKFDLVYGRIEDSIHYEDGVRKGTSGSMRFR</sequence>
<comment type="caution">
    <text evidence="1">The sequence shown here is derived from an EMBL/GenBank/DDBJ whole genome shotgun (WGS) entry which is preliminary data.</text>
</comment>
<evidence type="ECO:0000313" key="2">
    <source>
        <dbReference type="Proteomes" id="UP000531561"/>
    </source>
</evidence>